<dbReference type="GO" id="GO:0008168">
    <property type="term" value="F:methyltransferase activity"/>
    <property type="evidence" value="ECO:0007669"/>
    <property type="project" value="InterPro"/>
</dbReference>
<sequence length="259" mass="28955">MCMAPGGFLQSAMDTNRRATALAFSLPVSQGGHKVQLRDKRKVDIRLLDITMLAEDMGVADIPADHPDVDNFLPRQFDPGDVFDLAFCDGQVLRTQPRAEYRERYEAHRLTAAQLALSVEHLRPGGTMVVLFHRIEAWATLLRIRAISKFADVTTFKPTTSHTIKSSFYLVAKNVRSRSPEALEAVKEWKRVWKVGTFGPEKQDEGMLPREGPDAHEVVADFGDELVRLGRGVWEIQADALEKAPFISRQSVESAAEAL</sequence>
<evidence type="ECO:0000259" key="1">
    <source>
        <dbReference type="Pfam" id="PF01728"/>
    </source>
</evidence>
<reference evidence="3" key="2">
    <citation type="journal article" date="2019" name="Mol. Plant Microbe Interact.">
        <title>Genome sequence resources for four phytopathogenic fungi from the Colletotrichum orbiculare species complex.</title>
        <authorList>
            <person name="Gan P."/>
            <person name="Tsushima A."/>
            <person name="Narusaka M."/>
            <person name="Narusaka Y."/>
            <person name="Takano Y."/>
            <person name="Kubo Y."/>
            <person name="Shirasu K."/>
        </authorList>
    </citation>
    <scope>GENOME REANNOTATION</scope>
    <source>
        <strain evidence="3">104-T / ATCC 96160 / CBS 514.97 / LARS 414 / MAFF 240422</strain>
    </source>
</reference>
<evidence type="ECO:0000313" key="2">
    <source>
        <dbReference type="EMBL" id="TDZ19800.1"/>
    </source>
</evidence>
<dbReference type="InterPro" id="IPR029063">
    <property type="entry name" value="SAM-dependent_MTases_sf"/>
</dbReference>
<dbReference type="STRING" id="1213857.A0A484FNB7"/>
<reference evidence="3" key="1">
    <citation type="journal article" date="2013" name="New Phytol.">
        <title>Comparative genomic and transcriptomic analyses reveal the hemibiotrophic stage shift of Colletotrichum fungi.</title>
        <authorList>
            <person name="Gan P."/>
            <person name="Ikeda K."/>
            <person name="Irieda H."/>
            <person name="Narusaka M."/>
            <person name="O'Connell R.J."/>
            <person name="Narusaka Y."/>
            <person name="Takano Y."/>
            <person name="Kubo Y."/>
            <person name="Shirasu K."/>
        </authorList>
    </citation>
    <scope>NUCLEOTIDE SEQUENCE [LARGE SCALE GENOMIC DNA]</scope>
    <source>
        <strain evidence="3">104-T / ATCC 96160 / CBS 514.97 / LARS 414 / MAFF 240422</strain>
    </source>
</reference>
<protein>
    <recommendedName>
        <fullName evidence="1">Ribosomal RNA methyltransferase FtsJ domain-containing protein</fullName>
    </recommendedName>
</protein>
<dbReference type="Proteomes" id="UP000014480">
    <property type="component" value="Unassembled WGS sequence"/>
</dbReference>
<name>A0A484FNB7_COLOR</name>
<feature type="domain" description="Ribosomal RNA methyltransferase FtsJ" evidence="1">
    <location>
        <begin position="2"/>
        <end position="174"/>
    </location>
</feature>
<evidence type="ECO:0000313" key="3">
    <source>
        <dbReference type="Proteomes" id="UP000014480"/>
    </source>
</evidence>
<dbReference type="AlphaFoldDB" id="A0A484FNB7"/>
<dbReference type="Pfam" id="PF01728">
    <property type="entry name" value="FtsJ"/>
    <property type="match status" value="1"/>
</dbReference>
<organism evidence="2 3">
    <name type="scientific">Colletotrichum orbiculare (strain 104-T / ATCC 96160 / CBS 514.97 / LARS 414 / MAFF 240422)</name>
    <name type="common">Cucumber anthracnose fungus</name>
    <name type="synonym">Colletotrichum lagenarium</name>
    <dbReference type="NCBI Taxonomy" id="1213857"/>
    <lineage>
        <taxon>Eukaryota</taxon>
        <taxon>Fungi</taxon>
        <taxon>Dikarya</taxon>
        <taxon>Ascomycota</taxon>
        <taxon>Pezizomycotina</taxon>
        <taxon>Sordariomycetes</taxon>
        <taxon>Hypocreomycetidae</taxon>
        <taxon>Glomerellales</taxon>
        <taxon>Glomerellaceae</taxon>
        <taxon>Colletotrichum</taxon>
        <taxon>Colletotrichum orbiculare species complex</taxon>
    </lineage>
</organism>
<accession>A0A484FNB7</accession>
<dbReference type="EMBL" id="AMCV02000018">
    <property type="protein sequence ID" value="TDZ19800.1"/>
    <property type="molecule type" value="Genomic_DNA"/>
</dbReference>
<dbReference type="GO" id="GO:0032259">
    <property type="term" value="P:methylation"/>
    <property type="evidence" value="ECO:0007669"/>
    <property type="project" value="InterPro"/>
</dbReference>
<comment type="caution">
    <text evidence="2">The sequence shown here is derived from an EMBL/GenBank/DDBJ whole genome shotgun (WGS) entry which is preliminary data.</text>
</comment>
<dbReference type="InterPro" id="IPR002877">
    <property type="entry name" value="RNA_MeTrfase_FtsJ_dom"/>
</dbReference>
<dbReference type="OrthoDB" id="417125at2759"/>
<dbReference type="Gene3D" id="3.40.50.150">
    <property type="entry name" value="Vaccinia Virus protein VP39"/>
    <property type="match status" value="1"/>
</dbReference>
<dbReference type="SUPFAM" id="SSF53335">
    <property type="entry name" value="S-adenosyl-L-methionine-dependent methyltransferases"/>
    <property type="match status" value="1"/>
</dbReference>
<proteinExistence type="predicted"/>
<gene>
    <name evidence="2" type="ORF">Cob_v007138</name>
</gene>
<keyword evidence="3" id="KW-1185">Reference proteome</keyword>